<evidence type="ECO:0000256" key="8">
    <source>
        <dbReference type="SAM" id="MobiDB-lite"/>
    </source>
</evidence>
<dbReference type="PROSITE" id="PS50011">
    <property type="entry name" value="PROTEIN_KINASE_DOM"/>
    <property type="match status" value="1"/>
</dbReference>
<dbReference type="STRING" id="1841860.GCA_900157375_05449"/>
<evidence type="ECO:0000313" key="12">
    <source>
        <dbReference type="Proteomes" id="UP000240988"/>
    </source>
</evidence>
<keyword evidence="4 7" id="KW-0547">Nucleotide-binding</keyword>
<accession>A0A2U3P1G2</accession>
<dbReference type="Gene3D" id="3.30.200.20">
    <property type="entry name" value="Phosphorylase Kinase, domain 1"/>
    <property type="match status" value="1"/>
</dbReference>
<dbReference type="Proteomes" id="UP000240988">
    <property type="component" value="Unassembled WGS sequence"/>
</dbReference>
<dbReference type="InterPro" id="IPR011009">
    <property type="entry name" value="Kinase-like_dom_sf"/>
</dbReference>
<evidence type="ECO:0000256" key="1">
    <source>
        <dbReference type="ARBA" id="ARBA00012513"/>
    </source>
</evidence>
<reference evidence="11 12" key="1">
    <citation type="submission" date="2017-01" db="EMBL/GenBank/DDBJ databases">
        <authorList>
            <consortium name="Urmite Genomes"/>
        </authorList>
    </citation>
    <scope>NUCLEOTIDE SEQUENCE [LARGE SCALE GENOMIC DNA]</scope>
    <source>
        <strain evidence="11 12">AB57</strain>
    </source>
</reference>
<dbReference type="AlphaFoldDB" id="A0A2U3P1G2"/>
<keyword evidence="9" id="KW-0472">Membrane</keyword>
<keyword evidence="3" id="KW-0808">Transferase</keyword>
<keyword evidence="9" id="KW-1133">Transmembrane helix</keyword>
<evidence type="ECO:0000256" key="2">
    <source>
        <dbReference type="ARBA" id="ARBA00022527"/>
    </source>
</evidence>
<dbReference type="SUPFAM" id="SSF56112">
    <property type="entry name" value="Protein kinase-like (PK-like)"/>
    <property type="match status" value="1"/>
</dbReference>
<dbReference type="RefSeq" id="WP_077090107.1">
    <property type="nucleotide sequence ID" value="NZ_LT721901.1"/>
</dbReference>
<dbReference type="InterPro" id="IPR017441">
    <property type="entry name" value="Protein_kinase_ATP_BS"/>
</dbReference>
<dbReference type="PROSITE" id="PS00108">
    <property type="entry name" value="PROTEIN_KINASE_ST"/>
    <property type="match status" value="1"/>
</dbReference>
<evidence type="ECO:0000256" key="3">
    <source>
        <dbReference type="ARBA" id="ARBA00022679"/>
    </source>
</evidence>
<dbReference type="SMART" id="SM00220">
    <property type="entry name" value="S_TKc"/>
    <property type="match status" value="1"/>
</dbReference>
<evidence type="ECO:0000256" key="6">
    <source>
        <dbReference type="ARBA" id="ARBA00022840"/>
    </source>
</evidence>
<dbReference type="PANTHER" id="PTHR43289">
    <property type="entry name" value="MITOGEN-ACTIVATED PROTEIN KINASE KINASE KINASE 20-RELATED"/>
    <property type="match status" value="1"/>
</dbReference>
<feature type="region of interest" description="Disordered" evidence="8">
    <location>
        <begin position="301"/>
        <end position="345"/>
    </location>
</feature>
<evidence type="ECO:0000256" key="7">
    <source>
        <dbReference type="PROSITE-ProRule" id="PRU10141"/>
    </source>
</evidence>
<dbReference type="InterPro" id="IPR008271">
    <property type="entry name" value="Ser/Thr_kinase_AS"/>
</dbReference>
<gene>
    <name evidence="11" type="ORF">MRAB57_5446</name>
</gene>
<dbReference type="EMBL" id="FUFA01000006">
    <property type="protein sequence ID" value="SPM37599.1"/>
    <property type="molecule type" value="Genomic_DNA"/>
</dbReference>
<dbReference type="Pfam" id="PF00069">
    <property type="entry name" value="Pkinase"/>
    <property type="match status" value="1"/>
</dbReference>
<evidence type="ECO:0000313" key="11">
    <source>
        <dbReference type="EMBL" id="SPM37599.1"/>
    </source>
</evidence>
<proteinExistence type="predicted"/>
<dbReference type="GO" id="GO:0080090">
    <property type="term" value="P:regulation of primary metabolic process"/>
    <property type="evidence" value="ECO:0007669"/>
    <property type="project" value="UniProtKB-ARBA"/>
</dbReference>
<evidence type="ECO:0000256" key="5">
    <source>
        <dbReference type="ARBA" id="ARBA00022777"/>
    </source>
</evidence>
<sequence>MALASGATFAGYMVARRLGAGMTGEVYLVQDRRSARWAALKILSRAWSSDSEFRGRFHWETAIAANLRHPHVIEVFDRGEFNDQLWIAMSYVEGISAAQLMADRFPAVSPVDEVLAILTAAAEALDEAHHRGLLHRDVKPANIVLTGREAGEQRVLLTDFGLARRGGASEAAPDGPAGYAAPEQLAGGQLDERADQYALAATAFHLLTGAPPVHETGAAPPLLSDQRPELARLDEVFSRALATDPADRFPSCGAFADAATEHGGVSVGDHNPESAAAAEYLTWPDLDDLSDRSAANLQPAAWRKEATGATKRPAPKAVTPRPTDSSASTVDTAGGSGGRRPVVPSRRRPRRLVLAAGAVVVVAALAVVAFLVARKFDLNADRDPSAPASTPLDGTYRLQVDRSKQTFNETPDPQPPDANSWWAFRSSCTPSACSAAAVQLDDGDHSRVKTPDAQPVLWDFRDGSWIARPTSGRVSCVGPAGAAGKQASSQVLTLHPQPSGDLTGQLTLTVQTNGCRQQGAVIRAPAVASRVGDVPPELQLPDPVTILATSSAPTTRTPHR</sequence>
<evidence type="ECO:0000256" key="9">
    <source>
        <dbReference type="SAM" id="Phobius"/>
    </source>
</evidence>
<organism evidence="11 12">
    <name type="scientific">Mycobacterium rhizamassiliense</name>
    <dbReference type="NCBI Taxonomy" id="1841860"/>
    <lineage>
        <taxon>Bacteria</taxon>
        <taxon>Bacillati</taxon>
        <taxon>Actinomycetota</taxon>
        <taxon>Actinomycetes</taxon>
        <taxon>Mycobacteriales</taxon>
        <taxon>Mycobacteriaceae</taxon>
        <taxon>Mycobacterium</taxon>
    </lineage>
</organism>
<dbReference type="EC" id="2.7.11.1" evidence="1"/>
<protein>
    <recommendedName>
        <fullName evidence="1">non-specific serine/threonine protein kinase</fullName>
        <ecNumber evidence="1">2.7.11.1</ecNumber>
    </recommendedName>
</protein>
<feature type="binding site" evidence="7">
    <location>
        <position position="41"/>
    </location>
    <ligand>
        <name>ATP</name>
        <dbReference type="ChEBI" id="CHEBI:30616"/>
    </ligand>
</feature>
<dbReference type="GO" id="GO:0005524">
    <property type="term" value="F:ATP binding"/>
    <property type="evidence" value="ECO:0007669"/>
    <property type="project" value="UniProtKB-UniRule"/>
</dbReference>
<name>A0A2U3P1G2_9MYCO</name>
<feature type="domain" description="Protein kinase" evidence="10">
    <location>
        <begin position="12"/>
        <end position="265"/>
    </location>
</feature>
<dbReference type="PANTHER" id="PTHR43289:SF6">
    <property type="entry name" value="SERINE_THREONINE-PROTEIN KINASE NEKL-3"/>
    <property type="match status" value="1"/>
</dbReference>
<dbReference type="Gene3D" id="1.10.510.10">
    <property type="entry name" value="Transferase(Phosphotransferase) domain 1"/>
    <property type="match status" value="1"/>
</dbReference>
<dbReference type="OrthoDB" id="4702250at2"/>
<evidence type="ECO:0000256" key="4">
    <source>
        <dbReference type="ARBA" id="ARBA00022741"/>
    </source>
</evidence>
<dbReference type="CDD" id="cd14014">
    <property type="entry name" value="STKc_PknB_like"/>
    <property type="match status" value="1"/>
</dbReference>
<keyword evidence="12" id="KW-1185">Reference proteome</keyword>
<dbReference type="InterPro" id="IPR000719">
    <property type="entry name" value="Prot_kinase_dom"/>
</dbReference>
<keyword evidence="2 11" id="KW-0723">Serine/threonine-protein kinase</keyword>
<evidence type="ECO:0000259" key="10">
    <source>
        <dbReference type="PROSITE" id="PS50011"/>
    </source>
</evidence>
<keyword evidence="6 7" id="KW-0067">ATP-binding</keyword>
<dbReference type="PROSITE" id="PS00107">
    <property type="entry name" value="PROTEIN_KINASE_ATP"/>
    <property type="match status" value="1"/>
</dbReference>
<keyword evidence="5 11" id="KW-0418">Kinase</keyword>
<keyword evidence="9" id="KW-0812">Transmembrane</keyword>
<feature type="compositionally biased region" description="Polar residues" evidence="8">
    <location>
        <begin position="322"/>
        <end position="331"/>
    </location>
</feature>
<dbReference type="GO" id="GO:0004674">
    <property type="term" value="F:protein serine/threonine kinase activity"/>
    <property type="evidence" value="ECO:0007669"/>
    <property type="project" value="UniProtKB-KW"/>
</dbReference>
<feature type="transmembrane region" description="Helical" evidence="9">
    <location>
        <begin position="352"/>
        <end position="373"/>
    </location>
</feature>